<reference evidence="4 5" key="1">
    <citation type="journal article" date="2017" name="BMC Genomics">
        <title>Genomic analysis of methanogenic archaea reveals a shift towards energy conservation.</title>
        <authorList>
            <person name="Gilmore S.P."/>
            <person name="Henske J.K."/>
            <person name="Sexton J.A."/>
            <person name="Solomon K.V."/>
            <person name="Seppala S."/>
            <person name="Yoo J.I."/>
            <person name="Huyett L.M."/>
            <person name="Pressman A."/>
            <person name="Cogan J.Z."/>
            <person name="Kivenson V."/>
            <person name="Peng X."/>
            <person name="Tan Y."/>
            <person name="Valentine D.L."/>
            <person name="O'Malley M.A."/>
        </authorList>
    </citation>
    <scope>NUCLEOTIDE SEQUENCE [LARGE SCALE GENOMIC DNA]</scope>
    <source>
        <strain evidence="4 5">M.o.H.</strain>
    </source>
</reference>
<dbReference type="Proteomes" id="UP000217784">
    <property type="component" value="Unassembled WGS sequence"/>
</dbReference>
<keyword evidence="2" id="KW-0169">Cobalamin biosynthesis</keyword>
<comment type="caution">
    <text evidence="4">The sequence shown here is derived from an EMBL/GenBank/DDBJ whole genome shotgun (WGS) entry which is preliminary data.</text>
</comment>
<dbReference type="PANTHER" id="PTHR36925">
    <property type="entry name" value="COBALT-PRECORRIN-6A REDUCTASE"/>
    <property type="match status" value="1"/>
</dbReference>
<dbReference type="AlphaFoldDB" id="A0A2A2H4S3"/>
<dbReference type="UniPathway" id="UPA00148"/>
<dbReference type="RefSeq" id="WP_069585637.1">
    <property type="nucleotide sequence ID" value="NZ_LMVM01000023.1"/>
</dbReference>
<dbReference type="GO" id="GO:0016994">
    <property type="term" value="F:precorrin-6A reductase activity"/>
    <property type="evidence" value="ECO:0007669"/>
    <property type="project" value="InterPro"/>
</dbReference>
<dbReference type="NCBIfam" id="TIGR00715">
    <property type="entry name" value="precor6x_red"/>
    <property type="match status" value="1"/>
</dbReference>
<organism evidence="4 5">
    <name type="scientific">Methanobacterium bryantii</name>
    <dbReference type="NCBI Taxonomy" id="2161"/>
    <lineage>
        <taxon>Archaea</taxon>
        <taxon>Methanobacteriati</taxon>
        <taxon>Methanobacteriota</taxon>
        <taxon>Methanomada group</taxon>
        <taxon>Methanobacteria</taxon>
        <taxon>Methanobacteriales</taxon>
        <taxon>Methanobacteriaceae</taxon>
        <taxon>Methanobacterium</taxon>
    </lineage>
</organism>
<dbReference type="EMBL" id="LMVM01000023">
    <property type="protein sequence ID" value="PAV04402.1"/>
    <property type="molecule type" value="Genomic_DNA"/>
</dbReference>
<evidence type="ECO:0000256" key="2">
    <source>
        <dbReference type="ARBA" id="ARBA00022573"/>
    </source>
</evidence>
<name>A0A2A2H4S3_METBR</name>
<evidence type="ECO:0008006" key="6">
    <source>
        <dbReference type="Google" id="ProtNLM"/>
    </source>
</evidence>
<accession>A0A2A2H4S3</accession>
<evidence type="ECO:0000313" key="4">
    <source>
        <dbReference type="EMBL" id="PAV04402.1"/>
    </source>
</evidence>
<gene>
    <name evidence="4" type="ORF">ASJ80_06040</name>
</gene>
<evidence type="ECO:0000256" key="3">
    <source>
        <dbReference type="ARBA" id="ARBA00023002"/>
    </source>
</evidence>
<sequence>MNVMVMAGTKDAANIIKKLSSTKKFNILATTTTHYGADIAKAAGADEIISKGLTLEELVEVIKTNDINILIDATHPFAAIATHNAIKSSKITGIKYLRFERPLEDLKENDLIHETSSFEEAALKAAELTKDRVLHLAGVSTLNPIIKKIDSSRLFARVLPSVDSIQKCIDLGIKQGNIIAMQGVFSKKFNKILFEEYNISLIITKESGETGGTLSKISAAVELGLDVILVTRPEVAELENNDIFTDLNEIVDFMLKIT</sequence>
<evidence type="ECO:0000256" key="1">
    <source>
        <dbReference type="ARBA" id="ARBA00004953"/>
    </source>
</evidence>
<keyword evidence="3" id="KW-0560">Oxidoreductase</keyword>
<comment type="pathway">
    <text evidence="1">Cofactor biosynthesis; adenosylcobalamin biosynthesis.</text>
</comment>
<proteinExistence type="predicted"/>
<evidence type="ECO:0000313" key="5">
    <source>
        <dbReference type="Proteomes" id="UP000217784"/>
    </source>
</evidence>
<dbReference type="PROSITE" id="PS51014">
    <property type="entry name" value="COBK_CBIJ"/>
    <property type="match status" value="1"/>
</dbReference>
<dbReference type="PANTHER" id="PTHR36925:SF1">
    <property type="entry name" value="COBALT-PRECORRIN-6A REDUCTASE"/>
    <property type="match status" value="1"/>
</dbReference>
<dbReference type="Pfam" id="PF02571">
    <property type="entry name" value="CbiJ"/>
    <property type="match status" value="1"/>
</dbReference>
<dbReference type="InterPro" id="IPR003723">
    <property type="entry name" value="Precorrin-6x_reduct"/>
</dbReference>
<dbReference type="OrthoDB" id="6027at2157"/>
<dbReference type="GO" id="GO:0009236">
    <property type="term" value="P:cobalamin biosynthetic process"/>
    <property type="evidence" value="ECO:0007669"/>
    <property type="project" value="UniProtKB-UniPathway"/>
</dbReference>
<keyword evidence="5" id="KW-1185">Reference proteome</keyword>
<protein>
    <recommendedName>
        <fullName evidence="6">Precorrin-6x reductase</fullName>
    </recommendedName>
</protein>